<evidence type="ECO:0000256" key="5">
    <source>
        <dbReference type="SAM" id="MobiDB-lite"/>
    </source>
</evidence>
<keyword evidence="8" id="KW-1185">Reference proteome</keyword>
<keyword evidence="7" id="KW-0378">Hydrolase</keyword>
<dbReference type="EMBL" id="JAOPGA020001252">
    <property type="protein sequence ID" value="KAL0486615.1"/>
    <property type="molecule type" value="Genomic_DNA"/>
</dbReference>
<name>A0AAW2ZCM6_9EUKA</name>
<keyword evidence="7" id="KW-0347">Helicase</keyword>
<proteinExistence type="predicted"/>
<evidence type="ECO:0000313" key="7">
    <source>
        <dbReference type="EMBL" id="KAL0486615.1"/>
    </source>
</evidence>
<evidence type="ECO:0000256" key="4">
    <source>
        <dbReference type="PROSITE-ProRule" id="PRU00453"/>
    </source>
</evidence>
<feature type="region of interest" description="Disordered" evidence="5">
    <location>
        <begin position="1"/>
        <end position="69"/>
    </location>
</feature>
<accession>A0AAW2ZCM6</accession>
<protein>
    <submittedName>
        <fullName evidence="7">Helicase SWR1 complex subunit</fullName>
    </submittedName>
</protein>
<sequence>MTSKRTTRSRITNSGGGGGQKSKLNDLERDNFGDEEQADSDFEVEGLKPLNKKRKTRAGTGTPKGRKQKGFIKRKFDQLILDDKDQTNKEYLAAATKPSSTPRRHFCSICGNLSCYTCVKCKQRYCSITCNAQHQETRCQKYT</sequence>
<dbReference type="Proteomes" id="UP001431209">
    <property type="component" value="Unassembled WGS sequence"/>
</dbReference>
<dbReference type="PROSITE" id="PS51083">
    <property type="entry name" value="ZF_HIT"/>
    <property type="match status" value="1"/>
</dbReference>
<keyword evidence="7" id="KW-0067">ATP-binding</keyword>
<dbReference type="InterPro" id="IPR039723">
    <property type="entry name" value="Vps71/ZNHIT1"/>
</dbReference>
<reference evidence="7 8" key="1">
    <citation type="submission" date="2024-03" db="EMBL/GenBank/DDBJ databases">
        <title>The Acrasis kona genome and developmental transcriptomes reveal deep origins of eukaryotic multicellular pathways.</title>
        <authorList>
            <person name="Sheikh S."/>
            <person name="Fu C.-J."/>
            <person name="Brown M.W."/>
            <person name="Baldauf S.L."/>
        </authorList>
    </citation>
    <scope>NUCLEOTIDE SEQUENCE [LARGE SCALE GENOMIC DNA]</scope>
    <source>
        <strain evidence="7 8">ATCC MYA-3509</strain>
    </source>
</reference>
<dbReference type="Pfam" id="PF04438">
    <property type="entry name" value="zf-HIT"/>
    <property type="match status" value="1"/>
</dbReference>
<dbReference type="GO" id="GO:0004386">
    <property type="term" value="F:helicase activity"/>
    <property type="evidence" value="ECO:0007669"/>
    <property type="project" value="UniProtKB-KW"/>
</dbReference>
<organism evidence="7 8">
    <name type="scientific">Acrasis kona</name>
    <dbReference type="NCBI Taxonomy" id="1008807"/>
    <lineage>
        <taxon>Eukaryota</taxon>
        <taxon>Discoba</taxon>
        <taxon>Heterolobosea</taxon>
        <taxon>Tetramitia</taxon>
        <taxon>Eutetramitia</taxon>
        <taxon>Acrasidae</taxon>
        <taxon>Acrasis</taxon>
    </lineage>
</organism>
<keyword evidence="1" id="KW-0479">Metal-binding</keyword>
<evidence type="ECO:0000259" key="6">
    <source>
        <dbReference type="PROSITE" id="PS51083"/>
    </source>
</evidence>
<keyword evidence="2 4" id="KW-0863">Zinc-finger</keyword>
<dbReference type="InterPro" id="IPR007529">
    <property type="entry name" value="Znf_HIT"/>
</dbReference>
<comment type="caution">
    <text evidence="7">The sequence shown here is derived from an EMBL/GenBank/DDBJ whole genome shotgun (WGS) entry which is preliminary data.</text>
</comment>
<dbReference type="GO" id="GO:0005634">
    <property type="term" value="C:nucleus"/>
    <property type="evidence" value="ECO:0007669"/>
    <property type="project" value="UniProtKB-ARBA"/>
</dbReference>
<evidence type="ECO:0000256" key="2">
    <source>
        <dbReference type="ARBA" id="ARBA00022771"/>
    </source>
</evidence>
<keyword evidence="3" id="KW-0862">Zinc</keyword>
<feature type="domain" description="HIT-type" evidence="6">
    <location>
        <begin position="107"/>
        <end position="139"/>
    </location>
</feature>
<feature type="compositionally biased region" description="Acidic residues" evidence="5">
    <location>
        <begin position="33"/>
        <end position="44"/>
    </location>
</feature>
<keyword evidence="7" id="KW-0547">Nucleotide-binding</keyword>
<dbReference type="AlphaFoldDB" id="A0AAW2ZCM6"/>
<evidence type="ECO:0000256" key="3">
    <source>
        <dbReference type="ARBA" id="ARBA00022833"/>
    </source>
</evidence>
<dbReference type="GO" id="GO:0006338">
    <property type="term" value="P:chromatin remodeling"/>
    <property type="evidence" value="ECO:0007669"/>
    <property type="project" value="InterPro"/>
</dbReference>
<dbReference type="GO" id="GO:0008270">
    <property type="term" value="F:zinc ion binding"/>
    <property type="evidence" value="ECO:0007669"/>
    <property type="project" value="UniProtKB-UniRule"/>
</dbReference>
<gene>
    <name evidence="7" type="ORF">AKO1_001544</name>
</gene>
<dbReference type="PANTHER" id="PTHR13093">
    <property type="entry name" value="ZINC FINGER HIT DOMAIN CONTAINING PROTEIN 1"/>
    <property type="match status" value="1"/>
</dbReference>
<dbReference type="SUPFAM" id="SSF144232">
    <property type="entry name" value="HIT/MYND zinc finger-like"/>
    <property type="match status" value="1"/>
</dbReference>
<dbReference type="CDD" id="cd21437">
    <property type="entry name" value="zf-HIT_ZNHIT1_like"/>
    <property type="match status" value="1"/>
</dbReference>
<evidence type="ECO:0000256" key="1">
    <source>
        <dbReference type="ARBA" id="ARBA00022723"/>
    </source>
</evidence>
<feature type="compositionally biased region" description="Basic and acidic residues" evidence="5">
    <location>
        <begin position="23"/>
        <end position="32"/>
    </location>
</feature>
<evidence type="ECO:0000313" key="8">
    <source>
        <dbReference type="Proteomes" id="UP001431209"/>
    </source>
</evidence>